<proteinExistence type="predicted"/>
<reference evidence="1 2" key="1">
    <citation type="submission" date="2019-12" db="EMBL/GenBank/DDBJ databases">
        <authorList>
            <person name="Woiski C."/>
        </authorList>
    </citation>
    <scope>NUCLEOTIDE SEQUENCE [LARGE SCALE GENOMIC DNA]</scope>
    <source>
        <strain evidence="1 2">BOE100</strain>
    </source>
</reference>
<evidence type="ECO:0000313" key="2">
    <source>
        <dbReference type="Proteomes" id="UP000442695"/>
    </source>
</evidence>
<sequence>MSKSTTYIAFALHGGIIHLCLDSSETHKTPVRSFCREVQVAPPRARVDPDDLDNLQNFIICKGCESRFNLLGYRGHYTQLSAPSDVNPNQLALF</sequence>
<accession>A0A7V8J3N8</accession>
<dbReference type="EMBL" id="WOWR01000018">
    <property type="protein sequence ID" value="KAF0254043.1"/>
    <property type="molecule type" value="Genomic_DNA"/>
</dbReference>
<gene>
    <name evidence="1" type="ORF">GN299_15350</name>
</gene>
<dbReference type="AlphaFoldDB" id="A0A7V8J3N8"/>
<comment type="caution">
    <text evidence="1">The sequence shown here is derived from an EMBL/GenBank/DDBJ whole genome shotgun (WGS) entry which is preliminary data.</text>
</comment>
<evidence type="ECO:0000313" key="1">
    <source>
        <dbReference type="EMBL" id="KAF0254043.1"/>
    </source>
</evidence>
<name>A0A7V8J3N8_PSEPU</name>
<protein>
    <submittedName>
        <fullName evidence="1">Uncharacterized protein</fullName>
    </submittedName>
</protein>
<dbReference type="Proteomes" id="UP000442695">
    <property type="component" value="Unassembled WGS sequence"/>
</dbReference>
<organism evidence="1 2">
    <name type="scientific">Pseudomonas putida</name>
    <name type="common">Arthrobacter siderocapsulatus</name>
    <dbReference type="NCBI Taxonomy" id="303"/>
    <lineage>
        <taxon>Bacteria</taxon>
        <taxon>Pseudomonadati</taxon>
        <taxon>Pseudomonadota</taxon>
        <taxon>Gammaproteobacteria</taxon>
        <taxon>Pseudomonadales</taxon>
        <taxon>Pseudomonadaceae</taxon>
        <taxon>Pseudomonas</taxon>
    </lineage>
</organism>